<comment type="similarity">
    <text evidence="2 10">Belongs to the mitochondrial carrier (TC 2.A.29) family.</text>
</comment>
<comment type="subcellular location">
    <subcellularLocation>
        <location evidence="1">Mitochondrion membrane</location>
        <topology evidence="1">Multi-pass membrane protein</topology>
    </subcellularLocation>
</comment>
<dbReference type="EMBL" id="BLQM01000178">
    <property type="protein sequence ID" value="GMH72722.1"/>
    <property type="molecule type" value="Genomic_DNA"/>
</dbReference>
<dbReference type="PROSITE" id="PS50920">
    <property type="entry name" value="SOLCAR"/>
    <property type="match status" value="1"/>
</dbReference>
<evidence type="ECO:0000256" key="5">
    <source>
        <dbReference type="ARBA" id="ARBA00022737"/>
    </source>
</evidence>
<evidence type="ECO:0000256" key="1">
    <source>
        <dbReference type="ARBA" id="ARBA00004225"/>
    </source>
</evidence>
<keyword evidence="6" id="KW-1133">Transmembrane helix</keyword>
<keyword evidence="3 10" id="KW-0813">Transport</keyword>
<evidence type="ECO:0000313" key="11">
    <source>
        <dbReference type="EMBL" id="GMH72722.1"/>
    </source>
</evidence>
<evidence type="ECO:0000256" key="7">
    <source>
        <dbReference type="ARBA" id="ARBA00023128"/>
    </source>
</evidence>
<evidence type="ECO:0000256" key="2">
    <source>
        <dbReference type="ARBA" id="ARBA00006375"/>
    </source>
</evidence>
<proteinExistence type="inferred from homology"/>
<keyword evidence="5" id="KW-0677">Repeat</keyword>
<gene>
    <name evidence="11" type="ORF">TL16_g05991</name>
</gene>
<dbReference type="InterPro" id="IPR050567">
    <property type="entry name" value="Mitochondrial_Carrier"/>
</dbReference>
<dbReference type="PANTHER" id="PTHR45624">
    <property type="entry name" value="MITOCHONDRIAL BASIC AMINO ACIDS TRANSPORTER-RELATED"/>
    <property type="match status" value="1"/>
</dbReference>
<keyword evidence="8 9" id="KW-0472">Membrane</keyword>
<reference evidence="12" key="1">
    <citation type="journal article" date="2023" name="Commun. Biol.">
        <title>Genome analysis of Parmales, the sister group of diatoms, reveals the evolutionary specialization of diatoms from phago-mixotrophs to photoautotrophs.</title>
        <authorList>
            <person name="Ban H."/>
            <person name="Sato S."/>
            <person name="Yoshikawa S."/>
            <person name="Yamada K."/>
            <person name="Nakamura Y."/>
            <person name="Ichinomiya M."/>
            <person name="Sato N."/>
            <person name="Blanc-Mathieu R."/>
            <person name="Endo H."/>
            <person name="Kuwata A."/>
            <person name="Ogata H."/>
        </authorList>
    </citation>
    <scope>NUCLEOTIDE SEQUENCE [LARGE SCALE GENOMIC DNA]</scope>
</reference>
<dbReference type="Pfam" id="PF00153">
    <property type="entry name" value="Mito_carr"/>
    <property type="match status" value="1"/>
</dbReference>
<evidence type="ECO:0000256" key="3">
    <source>
        <dbReference type="ARBA" id="ARBA00022448"/>
    </source>
</evidence>
<dbReference type="PANTHER" id="PTHR45624:SF10">
    <property type="entry name" value="SLC (SOLUTE CARRIER) HOMOLOG"/>
    <property type="match status" value="1"/>
</dbReference>
<sequence>MATNNAAPAKPHIELFAGTFAGTFGIVPFYPLDTLKSRLQTTSPSTPPLRILTNMIQQEGLTSLYRGCLSPMLGYGLINGSVFLSRSFTRNLIAPSNRPLTFPEEIIVGASAGFWSSFIRAPVER</sequence>
<dbReference type="GO" id="GO:0031966">
    <property type="term" value="C:mitochondrial membrane"/>
    <property type="evidence" value="ECO:0007669"/>
    <property type="project" value="UniProtKB-SubCell"/>
</dbReference>
<dbReference type="AlphaFoldDB" id="A0A9W7EBC7"/>
<feature type="repeat" description="Solcar" evidence="9">
    <location>
        <begin position="9"/>
        <end position="92"/>
    </location>
</feature>
<dbReference type="InterPro" id="IPR018108">
    <property type="entry name" value="MCP_transmembrane"/>
</dbReference>
<dbReference type="Proteomes" id="UP001162640">
    <property type="component" value="Unassembled WGS sequence"/>
</dbReference>
<organism evidence="11 12">
    <name type="scientific">Triparma laevis f. inornata</name>
    <dbReference type="NCBI Taxonomy" id="1714386"/>
    <lineage>
        <taxon>Eukaryota</taxon>
        <taxon>Sar</taxon>
        <taxon>Stramenopiles</taxon>
        <taxon>Ochrophyta</taxon>
        <taxon>Bolidophyceae</taxon>
        <taxon>Parmales</taxon>
        <taxon>Triparmaceae</taxon>
        <taxon>Triparma</taxon>
    </lineage>
</organism>
<evidence type="ECO:0000256" key="9">
    <source>
        <dbReference type="PROSITE-ProRule" id="PRU00282"/>
    </source>
</evidence>
<keyword evidence="7" id="KW-0496">Mitochondrion</keyword>
<dbReference type="SUPFAM" id="SSF103506">
    <property type="entry name" value="Mitochondrial carrier"/>
    <property type="match status" value="1"/>
</dbReference>
<dbReference type="Gene3D" id="1.50.40.10">
    <property type="entry name" value="Mitochondrial carrier domain"/>
    <property type="match status" value="1"/>
</dbReference>
<keyword evidence="4 9" id="KW-0812">Transmembrane</keyword>
<comment type="caution">
    <text evidence="11">The sequence shown here is derived from an EMBL/GenBank/DDBJ whole genome shotgun (WGS) entry which is preliminary data.</text>
</comment>
<protein>
    <submittedName>
        <fullName evidence="11">Uncharacterized protein</fullName>
    </submittedName>
</protein>
<accession>A0A9W7EBC7</accession>
<evidence type="ECO:0000256" key="8">
    <source>
        <dbReference type="ARBA" id="ARBA00023136"/>
    </source>
</evidence>
<evidence type="ECO:0000256" key="10">
    <source>
        <dbReference type="RuleBase" id="RU000488"/>
    </source>
</evidence>
<dbReference type="GO" id="GO:0022857">
    <property type="term" value="F:transmembrane transporter activity"/>
    <property type="evidence" value="ECO:0007669"/>
    <property type="project" value="TreeGrafter"/>
</dbReference>
<evidence type="ECO:0000256" key="4">
    <source>
        <dbReference type="ARBA" id="ARBA00022692"/>
    </source>
</evidence>
<name>A0A9W7EBC7_9STRA</name>
<evidence type="ECO:0000256" key="6">
    <source>
        <dbReference type="ARBA" id="ARBA00022989"/>
    </source>
</evidence>
<evidence type="ECO:0000313" key="12">
    <source>
        <dbReference type="Proteomes" id="UP001162640"/>
    </source>
</evidence>
<dbReference type="InterPro" id="IPR023395">
    <property type="entry name" value="MCP_dom_sf"/>
</dbReference>